<name>A0A3S1BM43_ELYCH</name>
<sequence length="605" mass="68584">MFTVRLSRPQEYDEHERFNRNDDYDNWNECSQNNTDRTNTPVIRTFTSSIPFTMQPTSPVSYNQSSVCSNRIAKILTGMWGGLEKLKKQYGDCIVETVTTMYEWLTNSALTFPNGSVVLNEIRKATNKRTGSYYTLESAPALSKIDTLQWFIAGGFSDDKPRCPSLAVDNKRHFDPPFICSTIFNTDIPAVIHVNVQVAHWIINAKERLGAKVHGRSLVRTVEKKKCVAASGYKNVVPDEILPTANSINLNLHGHDLLLITTLINIEKNTRSCSIDRSLHVKVSHIRSSTNSLQHGLLNTNNYRWKLIEKHPNAFRKLDRFPAVVADNLGIVHREAVLVDEKNFPERSVKRLEEFIASVGEIDETLAATVYEEEAHRCREIMDNHVLAIIKLAHFTGHTINMSQLTYDRMLVAQNPKMALAEFADKSKFAAENKGKASKKIKIVNKKLNRAEFISRMNLKHPDLFVDPFNNNTRGKWSLLDRMHHSPDAVFYSELSLSLLNTVKAKYAVGYESFVGAVQDMIDEIELKGTTTMRFADPNNKNNKNIVGQNNIKMNDHPNGFAGTDAYNGPLVFRVIKLPNKLPNVGDVTMLHVLNELLKFKQKDN</sequence>
<organism evidence="1 2">
    <name type="scientific">Elysia chlorotica</name>
    <name type="common">Eastern emerald elysia</name>
    <name type="synonym">Sea slug</name>
    <dbReference type="NCBI Taxonomy" id="188477"/>
    <lineage>
        <taxon>Eukaryota</taxon>
        <taxon>Metazoa</taxon>
        <taxon>Spiralia</taxon>
        <taxon>Lophotrochozoa</taxon>
        <taxon>Mollusca</taxon>
        <taxon>Gastropoda</taxon>
        <taxon>Heterobranchia</taxon>
        <taxon>Euthyneura</taxon>
        <taxon>Panpulmonata</taxon>
        <taxon>Sacoglossa</taxon>
        <taxon>Placobranchoidea</taxon>
        <taxon>Plakobranchidae</taxon>
        <taxon>Elysia</taxon>
    </lineage>
</organism>
<dbReference type="EMBL" id="RQTK01001446">
    <property type="protein sequence ID" value="RUS70291.1"/>
    <property type="molecule type" value="Genomic_DNA"/>
</dbReference>
<accession>A0A3S1BM43</accession>
<protein>
    <submittedName>
        <fullName evidence="1">Uncharacterized protein</fullName>
    </submittedName>
</protein>
<reference evidence="1 2" key="1">
    <citation type="submission" date="2019-01" db="EMBL/GenBank/DDBJ databases">
        <title>A draft genome assembly of the solar-powered sea slug Elysia chlorotica.</title>
        <authorList>
            <person name="Cai H."/>
            <person name="Li Q."/>
            <person name="Fang X."/>
            <person name="Li J."/>
            <person name="Curtis N.E."/>
            <person name="Altenburger A."/>
            <person name="Shibata T."/>
            <person name="Feng M."/>
            <person name="Maeda T."/>
            <person name="Schwartz J.A."/>
            <person name="Shigenobu S."/>
            <person name="Lundholm N."/>
            <person name="Nishiyama T."/>
            <person name="Yang H."/>
            <person name="Hasebe M."/>
            <person name="Li S."/>
            <person name="Pierce S.K."/>
            <person name="Wang J."/>
        </authorList>
    </citation>
    <scope>NUCLEOTIDE SEQUENCE [LARGE SCALE GENOMIC DNA]</scope>
    <source>
        <strain evidence="1">EC2010</strain>
        <tissue evidence="1">Whole organism of an adult</tissue>
    </source>
</reference>
<gene>
    <name evidence="1" type="ORF">EGW08_021968</name>
</gene>
<evidence type="ECO:0000313" key="1">
    <source>
        <dbReference type="EMBL" id="RUS70291.1"/>
    </source>
</evidence>
<comment type="caution">
    <text evidence="1">The sequence shown here is derived from an EMBL/GenBank/DDBJ whole genome shotgun (WGS) entry which is preliminary data.</text>
</comment>
<dbReference type="AlphaFoldDB" id="A0A3S1BM43"/>
<dbReference type="Proteomes" id="UP000271974">
    <property type="component" value="Unassembled WGS sequence"/>
</dbReference>
<proteinExistence type="predicted"/>
<keyword evidence="2" id="KW-1185">Reference proteome</keyword>
<evidence type="ECO:0000313" key="2">
    <source>
        <dbReference type="Proteomes" id="UP000271974"/>
    </source>
</evidence>